<gene>
    <name evidence="9" type="ORF">PCAR00345_LOCUS38407</name>
</gene>
<organism evidence="9">
    <name type="scientific">Chrysotila carterae</name>
    <name type="common">Marine alga</name>
    <name type="synonym">Syracosphaera carterae</name>
    <dbReference type="NCBI Taxonomy" id="13221"/>
    <lineage>
        <taxon>Eukaryota</taxon>
        <taxon>Haptista</taxon>
        <taxon>Haptophyta</taxon>
        <taxon>Prymnesiophyceae</taxon>
        <taxon>Isochrysidales</taxon>
        <taxon>Isochrysidaceae</taxon>
        <taxon>Chrysotila</taxon>
    </lineage>
</organism>
<feature type="domain" description="Fe2OG dioxygenase" evidence="8">
    <location>
        <begin position="157"/>
        <end position="249"/>
    </location>
</feature>
<dbReference type="Pfam" id="PF03171">
    <property type="entry name" value="2OG-FeII_Oxy"/>
    <property type="match status" value="1"/>
</dbReference>
<evidence type="ECO:0000256" key="5">
    <source>
        <dbReference type="ARBA" id="ARBA00023002"/>
    </source>
</evidence>
<dbReference type="GO" id="GO:0031418">
    <property type="term" value="F:L-ascorbic acid binding"/>
    <property type="evidence" value="ECO:0007669"/>
    <property type="project" value="InterPro"/>
</dbReference>
<dbReference type="GO" id="GO:0016705">
    <property type="term" value="F:oxidoreductase activity, acting on paired donors, with incorporation or reduction of molecular oxygen"/>
    <property type="evidence" value="ECO:0007669"/>
    <property type="project" value="InterPro"/>
</dbReference>
<keyword evidence="4" id="KW-0223">Dioxygenase</keyword>
<dbReference type="EMBL" id="HBIZ01061981">
    <property type="protein sequence ID" value="CAE0785699.1"/>
    <property type="molecule type" value="Transcribed_RNA"/>
</dbReference>
<evidence type="ECO:0000313" key="9">
    <source>
        <dbReference type="EMBL" id="CAE0785699.1"/>
    </source>
</evidence>
<protein>
    <recommendedName>
        <fullName evidence="8">Fe2OG dioxygenase domain-containing protein</fullName>
    </recommendedName>
</protein>
<dbReference type="GO" id="GO:0005506">
    <property type="term" value="F:iron ion binding"/>
    <property type="evidence" value="ECO:0007669"/>
    <property type="project" value="InterPro"/>
</dbReference>
<comment type="cofactor">
    <cofactor evidence="1">
        <name>L-ascorbate</name>
        <dbReference type="ChEBI" id="CHEBI:38290"/>
    </cofactor>
</comment>
<keyword evidence="7" id="KW-1133">Transmembrane helix</keyword>
<sequence>MQQAREGRRQHALRKPHNMLARIVVSVIGTDMSAWLSLLGSVCRFICQPFKSLFCLLSSSLRVNQLRVQQEGSLLVLSTKCDAPRLMHAGIRSKAFCRAHCQCVVSKINFNAKWTQNRHTKHPTYDCDVQSVDGLEEELDRLVEKCISDISWLFRIERNRLFLREHFIVLYEEHGQRGLESHRDASFFSFIVQLNDPREFSGGGTYFSHLGAPIQLSQGDALLFVGRNLHAGKPIRSGRRMILAGFVDLRASTNDLFKLYAEVQRADPSSTGTLSRELPQPQLWPNVRTISLCAGKRGKALLQSLAARRARGLAHVDLEGMSLALRHLACAGKGMPEKAARTAVFAQRVLMEAPSGGWECQDGSCVCSGKPGAGVGFAFVKKSVV</sequence>
<dbReference type="Gene3D" id="2.60.120.620">
    <property type="entry name" value="q2cbj1_9rhob like domain"/>
    <property type="match status" value="1"/>
</dbReference>
<evidence type="ECO:0000256" key="6">
    <source>
        <dbReference type="ARBA" id="ARBA00023004"/>
    </source>
</evidence>
<dbReference type="PROSITE" id="PS51471">
    <property type="entry name" value="FE2OG_OXY"/>
    <property type="match status" value="1"/>
</dbReference>
<feature type="transmembrane region" description="Helical" evidence="7">
    <location>
        <begin position="20"/>
        <end position="42"/>
    </location>
</feature>
<dbReference type="InterPro" id="IPR005123">
    <property type="entry name" value="Oxoglu/Fe-dep_dioxygenase_dom"/>
</dbReference>
<accession>A0A7S4C3D4</accession>
<evidence type="ECO:0000256" key="3">
    <source>
        <dbReference type="ARBA" id="ARBA00022729"/>
    </source>
</evidence>
<keyword evidence="6" id="KW-0408">Iron</keyword>
<evidence type="ECO:0000256" key="1">
    <source>
        <dbReference type="ARBA" id="ARBA00001961"/>
    </source>
</evidence>
<keyword evidence="7" id="KW-0812">Transmembrane</keyword>
<keyword evidence="5" id="KW-0560">Oxidoreductase</keyword>
<evidence type="ECO:0000256" key="2">
    <source>
        <dbReference type="ARBA" id="ARBA00022723"/>
    </source>
</evidence>
<evidence type="ECO:0000256" key="7">
    <source>
        <dbReference type="SAM" id="Phobius"/>
    </source>
</evidence>
<proteinExistence type="predicted"/>
<keyword evidence="7" id="KW-0472">Membrane</keyword>
<dbReference type="GO" id="GO:0051213">
    <property type="term" value="F:dioxygenase activity"/>
    <property type="evidence" value="ECO:0007669"/>
    <property type="project" value="UniProtKB-KW"/>
</dbReference>
<evidence type="ECO:0000256" key="4">
    <source>
        <dbReference type="ARBA" id="ARBA00022964"/>
    </source>
</evidence>
<evidence type="ECO:0000259" key="8">
    <source>
        <dbReference type="PROSITE" id="PS51471"/>
    </source>
</evidence>
<dbReference type="AlphaFoldDB" id="A0A7S4C3D4"/>
<dbReference type="InterPro" id="IPR006620">
    <property type="entry name" value="Pro_4_hyd_alph"/>
</dbReference>
<keyword evidence="2" id="KW-0479">Metal-binding</keyword>
<dbReference type="SMART" id="SM00702">
    <property type="entry name" value="P4Hc"/>
    <property type="match status" value="1"/>
</dbReference>
<name>A0A7S4C3D4_CHRCT</name>
<reference evidence="9" key="1">
    <citation type="submission" date="2021-01" db="EMBL/GenBank/DDBJ databases">
        <authorList>
            <person name="Corre E."/>
            <person name="Pelletier E."/>
            <person name="Niang G."/>
            <person name="Scheremetjew M."/>
            <person name="Finn R."/>
            <person name="Kale V."/>
            <person name="Holt S."/>
            <person name="Cochrane G."/>
            <person name="Meng A."/>
            <person name="Brown T."/>
            <person name="Cohen L."/>
        </authorList>
    </citation>
    <scope>NUCLEOTIDE SEQUENCE</scope>
    <source>
        <strain evidence="9">CCMP645</strain>
    </source>
</reference>
<keyword evidence="3" id="KW-0732">Signal</keyword>
<dbReference type="InterPro" id="IPR044861">
    <property type="entry name" value="IPNS-like_FE2OG_OXY"/>
</dbReference>